<sequence>MRFDVVGGKGIIGRFLVILVTVALVVPASPAPAEAQERVQRRNLLDMLFGGGRRYIDPEPSIIDVQPRRQRQLRQQQPRPRGRAPAARAAAPRPAAPAAPPKPEPVAKLENARQILVVGDFLAGGLGDELSTAFEESPGVVVAERSNGSSGLVRQDYYNWPEQLPTLIDEVKPALVVVMIGANDRQQMKTADARLDFPSDGWFSEYERRIRELGTIVTSRKIPLLWVGLPSFQSPSLMRDAVKLNGLYRTEVAKLGGEFVDIWDGFVDEEGRFIVTGSDMNGQQARLRGSDGINFTKAGKRKLAFYVEKYARRHLGEMASPELVKLDASNLPELQVLPPSLTTAVPVQPISVMDPELDGGAELLGASPPPPPLVETPRDMLVKRGELPPAPKGRIDDYQRSTTQ</sequence>
<evidence type="ECO:0000313" key="2">
    <source>
        <dbReference type="EMBL" id="MBB6180766.1"/>
    </source>
</evidence>
<dbReference type="SUPFAM" id="SSF52266">
    <property type="entry name" value="SGNH hydrolase"/>
    <property type="match status" value="1"/>
</dbReference>
<feature type="region of interest" description="Disordered" evidence="1">
    <location>
        <begin position="356"/>
        <end position="404"/>
    </location>
</feature>
<dbReference type="InterPro" id="IPR036514">
    <property type="entry name" value="SGNH_hydro_sf"/>
</dbReference>
<dbReference type="Gene3D" id="3.40.50.1110">
    <property type="entry name" value="SGNH hydrolase"/>
    <property type="match status" value="1"/>
</dbReference>
<feature type="compositionally biased region" description="Low complexity" evidence="1">
    <location>
        <begin position="73"/>
        <end position="93"/>
    </location>
</feature>
<feature type="compositionally biased region" description="Basic and acidic residues" evidence="1">
    <location>
        <begin position="393"/>
        <end position="404"/>
    </location>
</feature>
<gene>
    <name evidence="2" type="ORF">HNQ75_002748</name>
</gene>
<dbReference type="Proteomes" id="UP000535501">
    <property type="component" value="Unassembled WGS sequence"/>
</dbReference>
<evidence type="ECO:0000313" key="3">
    <source>
        <dbReference type="Proteomes" id="UP000535501"/>
    </source>
</evidence>
<dbReference type="Pfam" id="PF04311">
    <property type="entry name" value="DUF459"/>
    <property type="match status" value="1"/>
</dbReference>
<dbReference type="InterPro" id="IPR007407">
    <property type="entry name" value="DUF459"/>
</dbReference>
<dbReference type="GO" id="GO:0016788">
    <property type="term" value="F:hydrolase activity, acting on ester bonds"/>
    <property type="evidence" value="ECO:0007669"/>
    <property type="project" value="UniProtKB-ARBA"/>
</dbReference>
<reference evidence="2 3" key="1">
    <citation type="submission" date="2020-08" db="EMBL/GenBank/DDBJ databases">
        <title>Genomic Encyclopedia of Type Strains, Phase IV (KMG-IV): sequencing the most valuable type-strain genomes for metagenomic binning, comparative biology and taxonomic classification.</title>
        <authorList>
            <person name="Goeker M."/>
        </authorList>
    </citation>
    <scope>NUCLEOTIDE SEQUENCE [LARGE SCALE GENOMIC DNA]</scope>
    <source>
        <strain evidence="2 3">DSM 102134</strain>
    </source>
</reference>
<protein>
    <recommendedName>
        <fullName evidence="4">DUF459 domain-containing protein</fullName>
    </recommendedName>
</protein>
<evidence type="ECO:0000256" key="1">
    <source>
        <dbReference type="SAM" id="MobiDB-lite"/>
    </source>
</evidence>
<proteinExistence type="predicted"/>
<dbReference type="EMBL" id="JACHEJ010000006">
    <property type="protein sequence ID" value="MBB6180766.1"/>
    <property type="molecule type" value="Genomic_DNA"/>
</dbReference>
<keyword evidence="3" id="KW-1185">Reference proteome</keyword>
<dbReference type="CDD" id="cd01829">
    <property type="entry name" value="SGNH_hydrolase_peri2"/>
    <property type="match status" value="1"/>
</dbReference>
<feature type="region of interest" description="Disordered" evidence="1">
    <location>
        <begin position="66"/>
        <end position="106"/>
    </location>
</feature>
<evidence type="ECO:0008006" key="4">
    <source>
        <dbReference type="Google" id="ProtNLM"/>
    </source>
</evidence>
<feature type="compositionally biased region" description="Pro residues" evidence="1">
    <location>
        <begin position="94"/>
        <end position="104"/>
    </location>
</feature>
<dbReference type="AlphaFoldDB" id="A0A7W9Z070"/>
<name>A0A7W9Z070_9HYPH</name>
<feature type="compositionally biased region" description="Basic and acidic residues" evidence="1">
    <location>
        <begin position="376"/>
        <end position="386"/>
    </location>
</feature>
<accession>A0A7W9Z070</accession>
<organism evidence="2 3">
    <name type="scientific">Pseudorhizobium flavum</name>
    <dbReference type="NCBI Taxonomy" id="1335061"/>
    <lineage>
        <taxon>Bacteria</taxon>
        <taxon>Pseudomonadati</taxon>
        <taxon>Pseudomonadota</taxon>
        <taxon>Alphaproteobacteria</taxon>
        <taxon>Hyphomicrobiales</taxon>
        <taxon>Rhizobiaceae</taxon>
        <taxon>Rhizobium/Agrobacterium group</taxon>
        <taxon>Pseudorhizobium</taxon>
    </lineage>
</organism>
<dbReference type="RefSeq" id="WP_077549680.1">
    <property type="nucleotide sequence ID" value="NZ_JACHEJ010000006.1"/>
</dbReference>
<comment type="caution">
    <text evidence="2">The sequence shown here is derived from an EMBL/GenBank/DDBJ whole genome shotgun (WGS) entry which is preliminary data.</text>
</comment>